<feature type="compositionally biased region" description="Basic and acidic residues" evidence="2">
    <location>
        <begin position="717"/>
        <end position="731"/>
    </location>
</feature>
<gene>
    <name evidence="5" type="ORF">DJ70_08255</name>
</gene>
<feature type="transmembrane region" description="Helical" evidence="3">
    <location>
        <begin position="571"/>
        <end position="589"/>
    </location>
</feature>
<feature type="region of interest" description="Disordered" evidence="2">
    <location>
        <begin position="27"/>
        <end position="77"/>
    </location>
</feature>
<feature type="domain" description="Protein-glutamine gamma-glutamyltransferase-like C-terminal" evidence="4">
    <location>
        <begin position="683"/>
        <end position="736"/>
    </location>
</feature>
<evidence type="ECO:0000313" key="5">
    <source>
        <dbReference type="EMBL" id="OYR56614.1"/>
    </source>
</evidence>
<comment type="caution">
    <text evidence="5">The sequence shown here is derived from an EMBL/GenBank/DDBJ whole genome shotgun (WGS) entry which is preliminary data.</text>
</comment>
<keyword evidence="6" id="KW-1185">Reference proteome</keyword>
<evidence type="ECO:0000256" key="3">
    <source>
        <dbReference type="SAM" id="Phobius"/>
    </source>
</evidence>
<feature type="compositionally biased region" description="Low complexity" evidence="2">
    <location>
        <begin position="617"/>
        <end position="635"/>
    </location>
</feature>
<feature type="compositionally biased region" description="Basic and acidic residues" evidence="2">
    <location>
        <begin position="645"/>
        <end position="659"/>
    </location>
</feature>
<dbReference type="OrthoDB" id="206387at2157"/>
<feature type="compositionally biased region" description="Low complexity" evidence="2">
    <location>
        <begin position="44"/>
        <end position="61"/>
    </location>
</feature>
<organism evidence="5 6">
    <name type="scientific">Halorubrum halodurans</name>
    <dbReference type="NCBI Taxonomy" id="1383851"/>
    <lineage>
        <taxon>Archaea</taxon>
        <taxon>Methanobacteriati</taxon>
        <taxon>Methanobacteriota</taxon>
        <taxon>Stenosarchaea group</taxon>
        <taxon>Halobacteria</taxon>
        <taxon>Halobacteriales</taxon>
        <taxon>Haloferacaceae</taxon>
        <taxon>Halorubrum</taxon>
    </lineage>
</organism>
<reference evidence="5 6" key="1">
    <citation type="journal article" date="2014" name="Front. Microbiol.">
        <title>Population and genomic analysis of the genus Halorubrum.</title>
        <authorList>
            <person name="Fullmer M.S."/>
            <person name="Soucy S.M."/>
            <person name="Swithers K.S."/>
            <person name="Makkay A.M."/>
            <person name="Wheeler R."/>
            <person name="Ventosa A."/>
            <person name="Gogarten J.P."/>
            <person name="Papke R.T."/>
        </authorList>
    </citation>
    <scope>NUCLEOTIDE SEQUENCE [LARGE SCALE GENOMIC DNA]</scope>
    <source>
        <strain evidence="5 6">Cb34</strain>
    </source>
</reference>
<feature type="compositionally biased region" description="Basic and acidic residues" evidence="2">
    <location>
        <begin position="67"/>
        <end position="77"/>
    </location>
</feature>
<keyword evidence="3" id="KW-0472">Membrane</keyword>
<dbReference type="InterPro" id="IPR008969">
    <property type="entry name" value="CarboxyPept-like_regulatory"/>
</dbReference>
<keyword evidence="1" id="KW-0175">Coiled coil</keyword>
<sequence>MSTRYQGLVGVLAAILVVSAVVGGVGAASSPDPALQTGSGATGNGTTADGTVTNGTAANTTLPPHQNPEEVRQEGDSQRVAEHLASRLGTRLAESAVAISEQDLERGQVLLDEGYDEELARYATVARDLDEEELATRFDLTREEQASLAETLRETETLATEYQRAVENGDDERARELARDLLEQAEKVTRTTADLEERYTVLENETGIELSEATVAIEEIRRTTGEATVAIQSREFTETRLVAETNRTRISASDPAGISGRLTTADGTPIENGTIRIQLGDDIVTTETGQNGSFTATYRPLLAAMNASTVAVAYEPEPTDPYLPATDTIAVSIAEQAGTSVDLENTSSTAAFDEPVRATGAVRVAGVDTGSLDGIPVVLGVGGRRLATGETGPNGGVELAGTLPATVPTGENELRVAIDRRDAAIARSAETASLSVRETPTALSVAAAIDGGGDGEGDRADEVDLSGRLVAAEAAASEGGRGLAGRPVVLSIGGAVLGTVETGADGTYRTTVDVPASAGPGDELPVTASYEGAGTNLAGSTAEARTLVPRPDAAIPRPDAVVASDSAVGDGVVAGIVATLLGLGAYLVVRRRRPERLRRVRRRVLGTDLGDAGSGPDGAAEAAGASSVVGEVADGPRTPSGVATDPDRSPLSRARAELAAGRPDETARIVYAVVRSRLGRSAEDASSETHWEFYRRWRDDDEVDAAGLETVTEAYERAEFAPHEVPSRTADDAVDAGDDVLDSRTPSADREER</sequence>
<evidence type="ECO:0000256" key="2">
    <source>
        <dbReference type="SAM" id="MobiDB-lite"/>
    </source>
</evidence>
<dbReference type="Proteomes" id="UP000216308">
    <property type="component" value="Unassembled WGS sequence"/>
</dbReference>
<dbReference type="AlphaFoldDB" id="A0A256IJD3"/>
<name>A0A256IJD3_9EURY</name>
<feature type="coiled-coil region" evidence="1">
    <location>
        <begin position="178"/>
        <end position="205"/>
    </location>
</feature>
<dbReference type="EMBL" id="NHPJ01000082">
    <property type="protein sequence ID" value="OYR56614.1"/>
    <property type="molecule type" value="Genomic_DNA"/>
</dbReference>
<feature type="region of interest" description="Disordered" evidence="2">
    <location>
        <begin position="607"/>
        <end position="659"/>
    </location>
</feature>
<keyword evidence="3" id="KW-1133">Transmembrane helix</keyword>
<evidence type="ECO:0000259" key="4">
    <source>
        <dbReference type="Pfam" id="PF13559"/>
    </source>
</evidence>
<feature type="region of interest" description="Disordered" evidence="2">
    <location>
        <begin position="717"/>
        <end position="753"/>
    </location>
</feature>
<dbReference type="SUPFAM" id="SSF49464">
    <property type="entry name" value="Carboxypeptidase regulatory domain-like"/>
    <property type="match status" value="1"/>
</dbReference>
<proteinExistence type="predicted"/>
<evidence type="ECO:0000313" key="6">
    <source>
        <dbReference type="Proteomes" id="UP000216308"/>
    </source>
</evidence>
<evidence type="ECO:0000256" key="1">
    <source>
        <dbReference type="SAM" id="Coils"/>
    </source>
</evidence>
<accession>A0A256IJD3</accession>
<dbReference type="RefSeq" id="WP_094531866.1">
    <property type="nucleotide sequence ID" value="NZ_NHPJ01000082.1"/>
</dbReference>
<keyword evidence="3" id="KW-0812">Transmembrane</keyword>
<dbReference type="InterPro" id="IPR025403">
    <property type="entry name" value="TgpA-like_C"/>
</dbReference>
<dbReference type="Pfam" id="PF13559">
    <property type="entry name" value="DUF4129"/>
    <property type="match status" value="1"/>
</dbReference>
<protein>
    <recommendedName>
        <fullName evidence="4">Protein-glutamine gamma-glutamyltransferase-like C-terminal domain-containing protein</fullName>
    </recommendedName>
</protein>